<feature type="transmembrane region" description="Helical" evidence="1">
    <location>
        <begin position="12"/>
        <end position="28"/>
    </location>
</feature>
<keyword evidence="3" id="KW-0645">Protease</keyword>
<sequence>MRRSLPGFGRAGMARALPFALYIVFLVLREPVATWFGPSAAAWLYAAQIAVVLAALAIYWGDYVELRLPRNLWARLRATDIALVLVVGLGVFFAWINLDVPWLSLNAGAAAASPLPGNDLDWLWIGVRIAGAALVVPVMEELFWRSFILRWLEAQDFLSIDPRNVSLFAILLSSLAFGLEHSLWFAGLLAGLAYAWLYRRGSLWLAIAAHGVTNLALGVWVVSSGQWQFW</sequence>
<dbReference type="GO" id="GO:0008233">
    <property type="term" value="F:peptidase activity"/>
    <property type="evidence" value="ECO:0007669"/>
    <property type="project" value="UniProtKB-KW"/>
</dbReference>
<keyword evidence="3" id="KW-0378">Hydrolase</keyword>
<name>A0ABV2TI87_9RHOO</name>
<dbReference type="Proteomes" id="UP001549691">
    <property type="component" value="Unassembled WGS sequence"/>
</dbReference>
<dbReference type="GO" id="GO:0006508">
    <property type="term" value="P:proteolysis"/>
    <property type="evidence" value="ECO:0007669"/>
    <property type="project" value="UniProtKB-KW"/>
</dbReference>
<gene>
    <name evidence="3" type="ORF">ABXR19_05465</name>
</gene>
<feature type="domain" description="CAAX prenyl protease 2/Lysostaphin resistance protein A-like" evidence="2">
    <location>
        <begin position="126"/>
        <end position="215"/>
    </location>
</feature>
<keyword evidence="1" id="KW-0472">Membrane</keyword>
<evidence type="ECO:0000259" key="2">
    <source>
        <dbReference type="Pfam" id="PF02517"/>
    </source>
</evidence>
<keyword evidence="1" id="KW-1133">Transmembrane helix</keyword>
<dbReference type="Pfam" id="PF02517">
    <property type="entry name" value="Rce1-like"/>
    <property type="match status" value="1"/>
</dbReference>
<dbReference type="RefSeq" id="WP_354600091.1">
    <property type="nucleotide sequence ID" value="NZ_JBEWZI010000004.1"/>
</dbReference>
<dbReference type="EMBL" id="JBEWZI010000004">
    <property type="protein sequence ID" value="MET7013628.1"/>
    <property type="molecule type" value="Genomic_DNA"/>
</dbReference>
<proteinExistence type="predicted"/>
<keyword evidence="4" id="KW-1185">Reference proteome</keyword>
<dbReference type="NCBIfam" id="TIGR03008">
    <property type="entry name" value="pepcterm_CAAX"/>
    <property type="match status" value="1"/>
</dbReference>
<feature type="transmembrane region" description="Helical" evidence="1">
    <location>
        <begin position="122"/>
        <end position="144"/>
    </location>
</feature>
<feature type="transmembrane region" description="Helical" evidence="1">
    <location>
        <begin position="81"/>
        <end position="98"/>
    </location>
</feature>
<evidence type="ECO:0000313" key="3">
    <source>
        <dbReference type="EMBL" id="MET7013628.1"/>
    </source>
</evidence>
<feature type="transmembrane region" description="Helical" evidence="1">
    <location>
        <begin position="203"/>
        <end position="222"/>
    </location>
</feature>
<keyword evidence="1" id="KW-0812">Transmembrane</keyword>
<dbReference type="InterPro" id="IPR003675">
    <property type="entry name" value="Rce1/LyrA-like_dom"/>
</dbReference>
<feature type="transmembrane region" description="Helical" evidence="1">
    <location>
        <begin position="40"/>
        <end position="60"/>
    </location>
</feature>
<reference evidence="3 4" key="1">
    <citation type="submission" date="2024-07" db="EMBL/GenBank/DDBJ databases">
        <title>Uliginosibacterium flavum JJ3220;KACC:17644.</title>
        <authorList>
            <person name="Kim M.K."/>
        </authorList>
    </citation>
    <scope>NUCLEOTIDE SEQUENCE [LARGE SCALE GENOMIC DNA]</scope>
    <source>
        <strain evidence="3 4">KACC:17644</strain>
    </source>
</reference>
<feature type="transmembrane region" description="Helical" evidence="1">
    <location>
        <begin position="165"/>
        <end position="197"/>
    </location>
</feature>
<evidence type="ECO:0000256" key="1">
    <source>
        <dbReference type="SAM" id="Phobius"/>
    </source>
</evidence>
<evidence type="ECO:0000313" key="4">
    <source>
        <dbReference type="Proteomes" id="UP001549691"/>
    </source>
</evidence>
<dbReference type="InterPro" id="IPR014346">
    <property type="entry name" value="Prenyl_protease-related"/>
</dbReference>
<comment type="caution">
    <text evidence="3">The sequence shown here is derived from an EMBL/GenBank/DDBJ whole genome shotgun (WGS) entry which is preliminary data.</text>
</comment>
<accession>A0ABV2TI87</accession>
<protein>
    <submittedName>
        <fullName evidence="3">CAAX prenyl protease-related protein</fullName>
    </submittedName>
</protein>
<organism evidence="3 4">
    <name type="scientific">Uliginosibacterium flavum</name>
    <dbReference type="NCBI Taxonomy" id="1396831"/>
    <lineage>
        <taxon>Bacteria</taxon>
        <taxon>Pseudomonadati</taxon>
        <taxon>Pseudomonadota</taxon>
        <taxon>Betaproteobacteria</taxon>
        <taxon>Rhodocyclales</taxon>
        <taxon>Zoogloeaceae</taxon>
        <taxon>Uliginosibacterium</taxon>
    </lineage>
</organism>